<gene>
    <name evidence="4" type="ORF">BK659_11560</name>
</gene>
<keyword evidence="2" id="KW-0843">Virulence</keyword>
<dbReference type="InterPro" id="IPR013783">
    <property type="entry name" value="Ig-like_fold"/>
</dbReference>
<evidence type="ECO:0000313" key="4">
    <source>
        <dbReference type="EMBL" id="RON09550.1"/>
    </source>
</evidence>
<dbReference type="Proteomes" id="UP000286071">
    <property type="component" value="Unassembled WGS sequence"/>
</dbReference>
<organism evidence="4 5">
    <name type="scientific">Pseudomonas brassicacearum</name>
    <dbReference type="NCBI Taxonomy" id="930166"/>
    <lineage>
        <taxon>Bacteria</taxon>
        <taxon>Pseudomonadati</taxon>
        <taxon>Pseudomonadota</taxon>
        <taxon>Gammaproteobacteria</taxon>
        <taxon>Pseudomonadales</taxon>
        <taxon>Pseudomonadaceae</taxon>
        <taxon>Pseudomonas</taxon>
    </lineage>
</organism>
<evidence type="ECO:0000256" key="2">
    <source>
        <dbReference type="ARBA" id="ARBA00023026"/>
    </source>
</evidence>
<dbReference type="Gene3D" id="2.60.40.10">
    <property type="entry name" value="Immunoglobulins"/>
    <property type="match status" value="1"/>
</dbReference>
<dbReference type="SUPFAM" id="SSF49373">
    <property type="entry name" value="Invasin/intimin cell-adhesion fragments"/>
    <property type="match status" value="1"/>
</dbReference>
<sequence length="1221" mass="135263">MAVSRNRPLQQLFDEVFSEDERRKKYPELSTYIEEGGSVFPLVEKGVQGLVRDFKLSREDAHAYLRRANALAIHVRRQFIEQTLTGDETQSLQALSGLLSLVPGPSFYRLFYPPFDRLCPPDALESVTSPVAYLIELLMWIRDRIESVSDDDTEPFPKMPLNGRRTDLANLSIDFKAVHQAVSSVDIIVPVLETFIQANSKEPVDVDEAMSTTRYPNGLPYYRDWTTIDFVARHHDLSVGEVARVVDLSFPYFLQPDGQSADAGRALLHASRLGPYQRMLLTEDPFLSEDPDELEEFYLLNFGASGIEGQNINQVRFFCERTKLEALELEALLSIESFAPVRSANTALKNAVPLDGAQSGSVYLNAGKSPSVGIDFRGEDREILHRLKDWSHSRIDRMNRKLRLDQWLGLPPEQVDALLMAAINTETRTQTPEHSCWISPDTLRAIGLFQGLRERCGCTVEDFAVFIDQLSIFGRGETLSQFDRVFNPPSFSAEPLKLDGSPFPVFPAPGAEEMTVSRLCHGLGINLHTYRHLAEAIAVAQKKEQTLHCDLATVSSFYRLVKLPLLLGITPVEAIILLMTLGGERWLNALAGTPRLQSNEQQDTTPDVLNVIHAMDACVRWCNEHRWDEPPVPWMLLVVAPITVPAAASSAERQLFEQLRNLLTAALFSNTALLMAGVPPLAGGADWLDLLTALVDHDGLVMVKSQAIELDYLAYARERLDLAVRAGIGEGDAASRAQIVEKMLDVLLQARAGQVSVVRECLAVHAQLRSELVVWVLAWAQGTVYQVLRQAIERTTEGDEVAAYRRREEDEGDPFLVLLADVRRRSAVVMKLDLSAALLEDYLTYGYRVWLKREDKHEFTLSTLYYLTVLTRAFKLGDQPPAALLDYLREVNALPDDLGTDALSLAQETAAIRLAIFFTWSIQEVRECAKWVDPQQELIKNLVQLDLLIRVRELAASSGMDAQTILLMGTLPAAVDKGAYSLAAEHALLSLSTSPVPFVPHDGEALEHTVMTTCVVDRTKLVANKPDEQATYTVTVKDLSGKGLKGVNVYWQAELGNINKSATDVNGVATAVFTPGKVMGTAAPRYWLDLYPKQQAPSVEIDLDETTLFFPAPLMSQVPDGVVLVGQEVELSAVILDRYGNRGIGMSVQWGGKPQGDVDFPVPQVQMVIRPSEALTNQDGLTRVFVSSPSGGTFEVGVTSLDSKITALFESITFAGGALPR</sequence>
<dbReference type="InterPro" id="IPR003344">
    <property type="entry name" value="Big_1_dom"/>
</dbReference>
<dbReference type="InterPro" id="IPR018003">
    <property type="entry name" value="Insecticidal_toxin/plasmid_vir"/>
</dbReference>
<protein>
    <submittedName>
        <fullName evidence="4">Virulence plasmid 28 protein</fullName>
    </submittedName>
</protein>
<dbReference type="OrthoDB" id="9129814at2"/>
<dbReference type="EMBL" id="MOBJ01000007">
    <property type="protein sequence ID" value="RON09550.1"/>
    <property type="molecule type" value="Genomic_DNA"/>
</dbReference>
<comment type="similarity">
    <text evidence="1">Belongs to the intimin/invasin family.</text>
</comment>
<proteinExistence type="inferred from homology"/>
<dbReference type="InterPro" id="IPR008964">
    <property type="entry name" value="Invasin/intimin_cell_adhesion"/>
</dbReference>
<evidence type="ECO:0000256" key="1">
    <source>
        <dbReference type="ARBA" id="ARBA00010116"/>
    </source>
</evidence>
<comment type="caution">
    <text evidence="4">The sequence shown here is derived from an EMBL/GenBank/DDBJ whole genome shotgun (WGS) entry which is preliminary data.</text>
</comment>
<reference evidence="4 5" key="1">
    <citation type="submission" date="2016-10" db="EMBL/GenBank/DDBJ databases">
        <title>Comparative genome analysis of multiple Pseudomonas spp. focuses on biocontrol and plant growth promoting traits.</title>
        <authorList>
            <person name="Tao X.-Y."/>
            <person name="Taylor C.G."/>
        </authorList>
    </citation>
    <scope>NUCLEOTIDE SEQUENCE [LARGE SCALE GENOMIC DNA]</scope>
    <source>
        <strain evidence="4 5">48H11</strain>
    </source>
</reference>
<name>A0A423H8N3_9PSED</name>
<dbReference type="Pfam" id="PF03538">
    <property type="entry name" value="VRP1"/>
    <property type="match status" value="1"/>
</dbReference>
<dbReference type="RefSeq" id="WP_123425258.1">
    <property type="nucleotide sequence ID" value="NZ_MOBJ01000007.1"/>
</dbReference>
<feature type="domain" description="Big-1" evidence="3">
    <location>
        <begin position="1011"/>
        <end position="1101"/>
    </location>
</feature>
<accession>A0A423H8N3</accession>
<evidence type="ECO:0000259" key="3">
    <source>
        <dbReference type="PROSITE" id="PS51127"/>
    </source>
</evidence>
<evidence type="ECO:0000313" key="5">
    <source>
        <dbReference type="Proteomes" id="UP000286071"/>
    </source>
</evidence>
<dbReference type="AlphaFoldDB" id="A0A423H8N3"/>
<dbReference type="PROSITE" id="PS51127">
    <property type="entry name" value="BIG1"/>
    <property type="match status" value="1"/>
</dbReference>